<keyword evidence="4" id="KW-0328">Glycosyltransferase</keyword>
<dbReference type="SUPFAM" id="SSF53756">
    <property type="entry name" value="UDP-Glycosyltransferase/glycogen phosphorylase"/>
    <property type="match status" value="1"/>
</dbReference>
<dbReference type="InterPro" id="IPR050271">
    <property type="entry name" value="UDP-glycosyltransferase"/>
</dbReference>
<dbReference type="OrthoDB" id="5835829at2759"/>
<keyword evidence="5" id="KW-0808">Transferase</keyword>
<sequence>MSQQSEIVCRDRRGHRLHHNVITVKPILIPEEPRLVKPKLHLVREKTVKNVLPKSLYEPLEEIAKKLPWEDEYRIDAFDKVYWAAHNASCYKVFLTYFIVDILFVFKILNSNLMDTLKQENLDIAIAYGSNPCQLAVTHILAVPTIYFDLEGLTDETLIASGSPLDLSYPPSHCNTNENDHIMMKFMRHSFCYLKEYLAQSELPFIASLVSERHRLLDGPITKMFAEDYTIKKRYNGFPDVDQLKRHSAAFFVNTDPLLEYQRALPPHVIPVGGLHIDHPKPLFAPWNTTIESAEEGMIIVSLGTQADSGYMTEKQRLAIADALSKLTKYRIYWRIGPNMNRLLQTTNSLEKDLPKHINLTTYIPQNDLLAHKACKLLVTNGGMASIMEAVAHGVPIVGIPLYGSNRHNLRKVQYKGLGVILEKTELSSASLLKAMKAVLEGSKHKTIAKEMSKEFKSRSESPFAKALHYIEHIGRHHSNAYLGSRYIIFILKLNILHMVINY</sequence>
<dbReference type="AlphaFoldDB" id="A0A2A2KYT6"/>
<dbReference type="PANTHER" id="PTHR48043">
    <property type="entry name" value="EG:EG0003.4 PROTEIN-RELATED"/>
    <property type="match status" value="1"/>
</dbReference>
<dbReference type="Proteomes" id="UP000218231">
    <property type="component" value="Unassembled WGS sequence"/>
</dbReference>
<reference evidence="12 13" key="1">
    <citation type="journal article" date="2017" name="Curr. Biol.">
        <title>Genome architecture and evolution of a unichromosomal asexual nematode.</title>
        <authorList>
            <person name="Fradin H."/>
            <person name="Zegar C."/>
            <person name="Gutwein M."/>
            <person name="Lucas J."/>
            <person name="Kovtun M."/>
            <person name="Corcoran D."/>
            <person name="Baugh L.R."/>
            <person name="Kiontke K."/>
            <person name="Gunsalus K."/>
            <person name="Fitch D.H."/>
            <person name="Piano F."/>
        </authorList>
    </citation>
    <scope>NUCLEOTIDE SEQUENCE [LARGE SCALE GENOMIC DNA]</scope>
    <source>
        <strain evidence="12">PF1309</strain>
    </source>
</reference>
<gene>
    <name evidence="12" type="ORF">WR25_03193</name>
</gene>
<comment type="catalytic activity">
    <reaction evidence="11">
        <text>glucuronate acceptor + UDP-alpha-D-glucuronate = acceptor beta-D-glucuronoside + UDP + H(+)</text>
        <dbReference type="Rhea" id="RHEA:21032"/>
        <dbReference type="ChEBI" id="CHEBI:15378"/>
        <dbReference type="ChEBI" id="CHEBI:58052"/>
        <dbReference type="ChEBI" id="CHEBI:58223"/>
        <dbReference type="ChEBI" id="CHEBI:132367"/>
        <dbReference type="ChEBI" id="CHEBI:132368"/>
        <dbReference type="EC" id="2.4.1.17"/>
    </reaction>
</comment>
<dbReference type="CDD" id="cd03784">
    <property type="entry name" value="GT1_Gtf-like"/>
    <property type="match status" value="1"/>
</dbReference>
<dbReference type="EC" id="2.4.1.17" evidence="3"/>
<dbReference type="FunFam" id="3.40.50.2000:FF:000118">
    <property type="entry name" value="UDP-glucuronosyltransferase"/>
    <property type="match status" value="1"/>
</dbReference>
<accession>A0A2A2KYT6</accession>
<evidence type="ECO:0000256" key="11">
    <source>
        <dbReference type="ARBA" id="ARBA00047475"/>
    </source>
</evidence>
<evidence type="ECO:0000256" key="1">
    <source>
        <dbReference type="ARBA" id="ARBA00004167"/>
    </source>
</evidence>
<evidence type="ECO:0000256" key="8">
    <source>
        <dbReference type="ARBA" id="ARBA00022989"/>
    </source>
</evidence>
<dbReference type="PANTHER" id="PTHR48043:SF18">
    <property type="entry name" value="GLUCURONOSYLTRANSFERASE"/>
    <property type="match status" value="1"/>
</dbReference>
<dbReference type="GO" id="GO:0016020">
    <property type="term" value="C:membrane"/>
    <property type="evidence" value="ECO:0007669"/>
    <property type="project" value="UniProtKB-SubCell"/>
</dbReference>
<keyword evidence="9" id="KW-0472">Membrane</keyword>
<keyword evidence="10" id="KW-0325">Glycoprotein</keyword>
<dbReference type="STRING" id="2018661.A0A2A2KYT6"/>
<organism evidence="12 13">
    <name type="scientific">Diploscapter pachys</name>
    <dbReference type="NCBI Taxonomy" id="2018661"/>
    <lineage>
        <taxon>Eukaryota</taxon>
        <taxon>Metazoa</taxon>
        <taxon>Ecdysozoa</taxon>
        <taxon>Nematoda</taxon>
        <taxon>Chromadorea</taxon>
        <taxon>Rhabditida</taxon>
        <taxon>Rhabditina</taxon>
        <taxon>Rhabditomorpha</taxon>
        <taxon>Rhabditoidea</taxon>
        <taxon>Rhabditidae</taxon>
        <taxon>Diploscapter</taxon>
    </lineage>
</organism>
<dbReference type="Pfam" id="PF00201">
    <property type="entry name" value="UDPGT"/>
    <property type="match status" value="1"/>
</dbReference>
<dbReference type="GO" id="GO:0015020">
    <property type="term" value="F:glucuronosyltransferase activity"/>
    <property type="evidence" value="ECO:0007669"/>
    <property type="project" value="UniProtKB-EC"/>
</dbReference>
<evidence type="ECO:0000256" key="3">
    <source>
        <dbReference type="ARBA" id="ARBA00012544"/>
    </source>
</evidence>
<dbReference type="EMBL" id="LIAE01007466">
    <property type="protein sequence ID" value="PAV79095.1"/>
    <property type="molecule type" value="Genomic_DNA"/>
</dbReference>
<comment type="subcellular location">
    <subcellularLocation>
        <location evidence="1">Membrane</location>
        <topology evidence="1">Single-pass membrane protein</topology>
    </subcellularLocation>
</comment>
<evidence type="ECO:0000313" key="13">
    <source>
        <dbReference type="Proteomes" id="UP000218231"/>
    </source>
</evidence>
<evidence type="ECO:0000256" key="5">
    <source>
        <dbReference type="ARBA" id="ARBA00022679"/>
    </source>
</evidence>
<evidence type="ECO:0000256" key="6">
    <source>
        <dbReference type="ARBA" id="ARBA00022692"/>
    </source>
</evidence>
<evidence type="ECO:0000256" key="4">
    <source>
        <dbReference type="ARBA" id="ARBA00022676"/>
    </source>
</evidence>
<protein>
    <recommendedName>
        <fullName evidence="3">glucuronosyltransferase</fullName>
        <ecNumber evidence="3">2.4.1.17</ecNumber>
    </recommendedName>
</protein>
<name>A0A2A2KYT6_9BILA</name>
<keyword evidence="13" id="KW-1185">Reference proteome</keyword>
<dbReference type="Gene3D" id="3.40.50.2000">
    <property type="entry name" value="Glycogen Phosphorylase B"/>
    <property type="match status" value="1"/>
</dbReference>
<comment type="similarity">
    <text evidence="2">Belongs to the UDP-glycosyltransferase family.</text>
</comment>
<keyword evidence="8" id="KW-1133">Transmembrane helix</keyword>
<proteinExistence type="inferred from homology"/>
<keyword evidence="7" id="KW-0732">Signal</keyword>
<evidence type="ECO:0000256" key="7">
    <source>
        <dbReference type="ARBA" id="ARBA00022729"/>
    </source>
</evidence>
<dbReference type="InterPro" id="IPR002213">
    <property type="entry name" value="UDP_glucos_trans"/>
</dbReference>
<evidence type="ECO:0000256" key="10">
    <source>
        <dbReference type="ARBA" id="ARBA00023180"/>
    </source>
</evidence>
<comment type="caution">
    <text evidence="12">The sequence shown here is derived from an EMBL/GenBank/DDBJ whole genome shotgun (WGS) entry which is preliminary data.</text>
</comment>
<evidence type="ECO:0000256" key="9">
    <source>
        <dbReference type="ARBA" id="ARBA00023136"/>
    </source>
</evidence>
<evidence type="ECO:0000256" key="2">
    <source>
        <dbReference type="ARBA" id="ARBA00009995"/>
    </source>
</evidence>
<keyword evidence="6" id="KW-0812">Transmembrane</keyword>
<evidence type="ECO:0000313" key="12">
    <source>
        <dbReference type="EMBL" id="PAV79095.1"/>
    </source>
</evidence>